<dbReference type="Gene3D" id="2.60.40.10">
    <property type="entry name" value="Immunoglobulins"/>
    <property type="match status" value="2"/>
</dbReference>
<evidence type="ECO:0000256" key="1">
    <source>
        <dbReference type="ARBA" id="ARBA00023157"/>
    </source>
</evidence>
<sequence length="769" mass="84593">MVIIVSLKRKARVQIQAETIHAIFPLPRIGTPGQSFLARGLPRMLVPCPSQRSSHSMISQGGAIYRPTVYNPLRGYRAIQSSDVCLSALHAGVVGLRGGSVQFREAGASPINGTIANRVVSRSGDPAVAYAFVRENQPAHFAEHDLTEKVLVHNSYFQDSLHLSCVAERPDVNLNKSNIARLEYEEYKAKADVFQARYTSRGNQCTFPFDYERNSYWECVDDWCYTHYPDWEYCSSAKGPWRVHWVKPKSSNLHAFRCLGTSPAADILAVIQARGQTYTAASSTFRASRGDRLEVQLERDPQAAAEVFFRRFPDDWRYTSNNVATTSLPLTVDPVSPAHNGVYLLGNSGTRRWGKDTEKEIGSNGAYFHLVVRDCEAGRYGWNCESWCPDCENGGICHPRTGACICPPGYSGPTCQSACPQNKFGSDCQLECSKATLGFDLPREGSCHHLTICLPDPYGCSCAAGYTGPLCDEHCRKGSYGAGCTLSCENFCKNGDCDPTTGKCSYGCRVGVPCSDDGTVLDVPRLARPPGIAGVNSTTALVTFSSWDGDTDDGSPDFPVTGYRVLYRAAVQDAEWHVVDSPGSHSGDRSVQLKDLWPGFEYNVRVLVMTDSGLVDGSTNQRVQGADFITNCSDPSIAEVETTKVTNSSASLSWSLHVHVHPRCEVTYVLEFSKKSGGTQIRRETNATSFTVDGLDPDTEYELTIGLYSGIAREPKFLERWSFRTLMSPPLAPILKLEVTAIQVIKVKLDLPRQSSRVDIYDVRQASQV</sequence>
<keyword evidence="1 2" id="KW-1015">Disulfide bond</keyword>
<dbReference type="Pfam" id="PF07974">
    <property type="entry name" value="EGF_2"/>
    <property type="match status" value="1"/>
</dbReference>
<dbReference type="InterPro" id="IPR003961">
    <property type="entry name" value="FN3_dom"/>
</dbReference>
<dbReference type="Gene3D" id="2.170.300.10">
    <property type="entry name" value="Tie2 ligand-binding domain superfamily"/>
    <property type="match status" value="1"/>
</dbReference>
<name>A0A3R7M5X3_PENVA</name>
<dbReference type="Pfam" id="PF00041">
    <property type="entry name" value="fn3"/>
    <property type="match status" value="1"/>
</dbReference>
<reference evidence="5 6" key="2">
    <citation type="submission" date="2019-01" db="EMBL/GenBank/DDBJ databases">
        <title>The decoding of complex shrimp genome reveals the adaptation for benthos swimmer, frequently molting mechanism and breeding impact on genome.</title>
        <authorList>
            <person name="Sun Y."/>
            <person name="Gao Y."/>
            <person name="Yu Y."/>
        </authorList>
    </citation>
    <scope>NUCLEOTIDE SEQUENCE [LARGE SCALE GENOMIC DNA]</scope>
    <source>
        <tissue evidence="5">Muscle</tissue>
    </source>
</reference>
<evidence type="ECO:0000259" key="3">
    <source>
        <dbReference type="PROSITE" id="PS50026"/>
    </source>
</evidence>
<feature type="disulfide bond" evidence="2">
    <location>
        <begin position="462"/>
        <end position="471"/>
    </location>
</feature>
<reference evidence="5 6" key="1">
    <citation type="submission" date="2018-04" db="EMBL/GenBank/DDBJ databases">
        <authorList>
            <person name="Zhang X."/>
            <person name="Yuan J."/>
            <person name="Li F."/>
            <person name="Xiang J."/>
        </authorList>
    </citation>
    <scope>NUCLEOTIDE SEQUENCE [LARGE SCALE GENOMIC DNA]</scope>
    <source>
        <tissue evidence="5">Muscle</tissue>
    </source>
</reference>
<dbReference type="InterPro" id="IPR000742">
    <property type="entry name" value="EGF"/>
</dbReference>
<keyword evidence="5" id="KW-0675">Receptor</keyword>
<evidence type="ECO:0000259" key="4">
    <source>
        <dbReference type="PROSITE" id="PS50853"/>
    </source>
</evidence>
<keyword evidence="6" id="KW-1185">Reference proteome</keyword>
<dbReference type="InterPro" id="IPR013111">
    <property type="entry name" value="EGF_extracell"/>
</dbReference>
<dbReference type="SMART" id="SM00181">
    <property type="entry name" value="EGF"/>
    <property type="match status" value="2"/>
</dbReference>
<feature type="domain" description="Fibronectin type-III" evidence="4">
    <location>
        <begin position="636"/>
        <end position="728"/>
    </location>
</feature>
<dbReference type="AlphaFoldDB" id="A0A3R7M5X3"/>
<proteinExistence type="predicted"/>
<organism evidence="5 6">
    <name type="scientific">Penaeus vannamei</name>
    <name type="common">Whiteleg shrimp</name>
    <name type="synonym">Litopenaeus vannamei</name>
    <dbReference type="NCBI Taxonomy" id="6689"/>
    <lineage>
        <taxon>Eukaryota</taxon>
        <taxon>Metazoa</taxon>
        <taxon>Ecdysozoa</taxon>
        <taxon>Arthropoda</taxon>
        <taxon>Crustacea</taxon>
        <taxon>Multicrustacea</taxon>
        <taxon>Malacostraca</taxon>
        <taxon>Eumalacostraca</taxon>
        <taxon>Eucarida</taxon>
        <taxon>Decapoda</taxon>
        <taxon>Dendrobranchiata</taxon>
        <taxon>Penaeoidea</taxon>
        <taxon>Penaeidae</taxon>
        <taxon>Penaeus</taxon>
    </lineage>
</organism>
<dbReference type="PANTHER" id="PTHR24035">
    <property type="entry name" value="MULTIPLE EPIDERMAL GROWTH FACTOR-LIKE DOMAINS PROTEIN"/>
    <property type="match status" value="1"/>
</dbReference>
<evidence type="ECO:0000313" key="6">
    <source>
        <dbReference type="Proteomes" id="UP000283509"/>
    </source>
</evidence>
<accession>A0A3R7M5X3</accession>
<gene>
    <name evidence="5" type="ORF">C7M84_013895</name>
</gene>
<dbReference type="STRING" id="6689.A0A3R7M5X3"/>
<dbReference type="PANTHER" id="PTHR24035:SF109">
    <property type="entry name" value="PROTEIN DRAPER"/>
    <property type="match status" value="1"/>
</dbReference>
<feature type="disulfide bond" evidence="2">
    <location>
        <begin position="406"/>
        <end position="415"/>
    </location>
</feature>
<dbReference type="PROSITE" id="PS50026">
    <property type="entry name" value="EGF_3"/>
    <property type="match status" value="2"/>
</dbReference>
<dbReference type="PROSITE" id="PS50853">
    <property type="entry name" value="FN3"/>
    <property type="match status" value="2"/>
</dbReference>
<dbReference type="CDD" id="cd00063">
    <property type="entry name" value="FN3"/>
    <property type="match status" value="2"/>
</dbReference>
<comment type="caution">
    <text evidence="2">Lacks conserved residue(s) required for the propagation of feature annotation.</text>
</comment>
<dbReference type="FunFam" id="2.170.300.10:FF:000003">
    <property type="entry name" value="tyrosine-protein kinase receptor Tie-1 isoform X1"/>
    <property type="match status" value="1"/>
</dbReference>
<feature type="domain" description="EGF-like" evidence="3">
    <location>
        <begin position="439"/>
        <end position="472"/>
    </location>
</feature>
<feature type="domain" description="EGF-like" evidence="3">
    <location>
        <begin position="380"/>
        <end position="416"/>
    </location>
</feature>
<dbReference type="InterPro" id="IPR052108">
    <property type="entry name" value="MEGF/SIB"/>
</dbReference>
<feature type="domain" description="Fibronectin type-III" evidence="4">
    <location>
        <begin position="526"/>
        <end position="628"/>
    </location>
</feature>
<comment type="caution">
    <text evidence="5">The sequence shown here is derived from an EMBL/GenBank/DDBJ whole genome shotgun (WGS) entry which is preliminary data.</text>
</comment>
<evidence type="ECO:0000313" key="5">
    <source>
        <dbReference type="EMBL" id="ROT67998.1"/>
    </source>
</evidence>
<dbReference type="InterPro" id="IPR013783">
    <property type="entry name" value="Ig-like_fold"/>
</dbReference>
<dbReference type="OrthoDB" id="6381508at2759"/>
<dbReference type="EMBL" id="QCYY01002731">
    <property type="protein sequence ID" value="ROT67998.1"/>
    <property type="molecule type" value="Genomic_DNA"/>
</dbReference>
<protein>
    <submittedName>
        <fullName evidence="5">Putative angiopoietin-1 receptor</fullName>
    </submittedName>
</protein>
<dbReference type="InterPro" id="IPR036116">
    <property type="entry name" value="FN3_sf"/>
</dbReference>
<dbReference type="SUPFAM" id="SSF49265">
    <property type="entry name" value="Fibronectin type III"/>
    <property type="match status" value="1"/>
</dbReference>
<dbReference type="CDD" id="cd00054">
    <property type="entry name" value="EGF_CA"/>
    <property type="match status" value="1"/>
</dbReference>
<dbReference type="PROSITE" id="PS00022">
    <property type="entry name" value="EGF_1"/>
    <property type="match status" value="2"/>
</dbReference>
<dbReference type="SMART" id="SM00060">
    <property type="entry name" value="FN3"/>
    <property type="match status" value="2"/>
</dbReference>
<dbReference type="Proteomes" id="UP000283509">
    <property type="component" value="Unassembled WGS sequence"/>
</dbReference>
<evidence type="ECO:0000256" key="2">
    <source>
        <dbReference type="PROSITE-ProRule" id="PRU00076"/>
    </source>
</evidence>
<keyword evidence="2" id="KW-0245">EGF-like domain</keyword>